<evidence type="ECO:0000313" key="2">
    <source>
        <dbReference type="EMBL" id="MBO8464292.1"/>
    </source>
</evidence>
<feature type="domain" description="HD" evidence="1">
    <location>
        <begin position="25"/>
        <end position="120"/>
    </location>
</feature>
<sequence length="178" mass="20747">MVEKAIQFAAEAHKGQKRKGISIPYILHPMEVAVILAEMTSDEEVIAAAMLHDTLEDCKEVTKEILRDEFGERIVSLIEAESEDKSKTWMERKQATISHLQRETRTEVKMIALADKLSNLRSMARDYERLGEDIFQCFNQKDPNKIAWYYKGIRDVLEELKDTKQYQEYCKLIGKLFE</sequence>
<dbReference type="SMART" id="SM00471">
    <property type="entry name" value="HDc"/>
    <property type="match status" value="1"/>
</dbReference>
<dbReference type="SUPFAM" id="SSF109604">
    <property type="entry name" value="HD-domain/PDEase-like"/>
    <property type="match status" value="1"/>
</dbReference>
<evidence type="ECO:0000313" key="3">
    <source>
        <dbReference type="Proteomes" id="UP000823618"/>
    </source>
</evidence>
<dbReference type="CDD" id="cd00077">
    <property type="entry name" value="HDc"/>
    <property type="match status" value="1"/>
</dbReference>
<reference evidence="2" key="2">
    <citation type="journal article" date="2021" name="PeerJ">
        <title>Extensive microbial diversity within the chicken gut microbiome revealed by metagenomics and culture.</title>
        <authorList>
            <person name="Gilroy R."/>
            <person name="Ravi A."/>
            <person name="Getino M."/>
            <person name="Pursley I."/>
            <person name="Horton D.L."/>
            <person name="Alikhan N.F."/>
            <person name="Baker D."/>
            <person name="Gharbi K."/>
            <person name="Hall N."/>
            <person name="Watson M."/>
            <person name="Adriaenssens E.M."/>
            <person name="Foster-Nyarko E."/>
            <person name="Jarju S."/>
            <person name="Secka A."/>
            <person name="Antonio M."/>
            <person name="Oren A."/>
            <person name="Chaudhuri R.R."/>
            <person name="La Ragione R."/>
            <person name="Hildebrand F."/>
            <person name="Pallen M.J."/>
        </authorList>
    </citation>
    <scope>NUCLEOTIDE SEQUENCE</scope>
    <source>
        <strain evidence="2">E3-2379</strain>
    </source>
</reference>
<dbReference type="PANTHER" id="PTHR46246:SF1">
    <property type="entry name" value="GUANOSINE-3',5'-BIS(DIPHOSPHATE) 3'-PYROPHOSPHOHYDROLASE MESH1"/>
    <property type="match status" value="1"/>
</dbReference>
<dbReference type="Pfam" id="PF13328">
    <property type="entry name" value="HD_4"/>
    <property type="match status" value="1"/>
</dbReference>
<dbReference type="Proteomes" id="UP000823618">
    <property type="component" value="Unassembled WGS sequence"/>
</dbReference>
<dbReference type="Gene3D" id="1.10.3210.10">
    <property type="entry name" value="Hypothetical protein af1432"/>
    <property type="match status" value="1"/>
</dbReference>
<gene>
    <name evidence="2" type="ORF">IAC13_10210</name>
</gene>
<protein>
    <submittedName>
        <fullName evidence="2">HD domain-containing protein</fullName>
    </submittedName>
</protein>
<dbReference type="GO" id="GO:0008893">
    <property type="term" value="F:guanosine-3',5'-bis(diphosphate) 3'-diphosphatase activity"/>
    <property type="evidence" value="ECO:0007669"/>
    <property type="project" value="TreeGrafter"/>
</dbReference>
<dbReference type="PANTHER" id="PTHR46246">
    <property type="entry name" value="GUANOSINE-3',5'-BIS(DIPHOSPHATE) 3'-PYROPHOSPHOHYDROLASE MESH1"/>
    <property type="match status" value="1"/>
</dbReference>
<dbReference type="EMBL" id="JADIML010000293">
    <property type="protein sequence ID" value="MBO8464292.1"/>
    <property type="molecule type" value="Genomic_DNA"/>
</dbReference>
<evidence type="ECO:0000259" key="1">
    <source>
        <dbReference type="PROSITE" id="PS51831"/>
    </source>
</evidence>
<dbReference type="InterPro" id="IPR052194">
    <property type="entry name" value="MESH1"/>
</dbReference>
<dbReference type="InterPro" id="IPR003607">
    <property type="entry name" value="HD/PDEase_dom"/>
</dbReference>
<comment type="caution">
    <text evidence="2">The sequence shown here is derived from an EMBL/GenBank/DDBJ whole genome shotgun (WGS) entry which is preliminary data.</text>
</comment>
<reference evidence="2" key="1">
    <citation type="submission" date="2020-10" db="EMBL/GenBank/DDBJ databases">
        <authorList>
            <person name="Gilroy R."/>
        </authorList>
    </citation>
    <scope>NUCLEOTIDE SEQUENCE</scope>
    <source>
        <strain evidence="2">E3-2379</strain>
    </source>
</reference>
<proteinExistence type="predicted"/>
<dbReference type="InterPro" id="IPR006674">
    <property type="entry name" value="HD_domain"/>
</dbReference>
<accession>A0A9D9I2A0</accession>
<organism evidence="2 3">
    <name type="scientific">Candidatus Scybalomonas excrementavium</name>
    <dbReference type="NCBI Taxonomy" id="2840943"/>
    <lineage>
        <taxon>Bacteria</taxon>
        <taxon>Bacillati</taxon>
        <taxon>Bacillota</taxon>
        <taxon>Clostridia</taxon>
        <taxon>Lachnospirales</taxon>
        <taxon>Lachnospiraceae</taxon>
        <taxon>Lachnospiraceae incertae sedis</taxon>
        <taxon>Candidatus Scybalomonas</taxon>
    </lineage>
</organism>
<dbReference type="PROSITE" id="PS51831">
    <property type="entry name" value="HD"/>
    <property type="match status" value="1"/>
</dbReference>
<dbReference type="AlphaFoldDB" id="A0A9D9I2A0"/>
<name>A0A9D9I2A0_9FIRM</name>